<feature type="transmembrane region" description="Helical" evidence="2">
    <location>
        <begin position="260"/>
        <end position="285"/>
    </location>
</feature>
<gene>
    <name evidence="3" type="ORF">PGLA1383_LOCUS32769</name>
</gene>
<keyword evidence="2" id="KW-0812">Transmembrane</keyword>
<comment type="caution">
    <text evidence="3">The sequence shown here is derived from an EMBL/GenBank/DDBJ whole genome shotgun (WGS) entry which is preliminary data.</text>
</comment>
<keyword evidence="2" id="KW-1133">Transmembrane helix</keyword>
<name>A0A813FRC9_POLGL</name>
<feature type="compositionally biased region" description="Polar residues" evidence="1">
    <location>
        <begin position="570"/>
        <end position="582"/>
    </location>
</feature>
<keyword evidence="2" id="KW-0472">Membrane</keyword>
<evidence type="ECO:0000313" key="3">
    <source>
        <dbReference type="EMBL" id="CAE8615052.1"/>
    </source>
</evidence>
<feature type="transmembrane region" description="Helical" evidence="2">
    <location>
        <begin position="408"/>
        <end position="427"/>
    </location>
</feature>
<protein>
    <submittedName>
        <fullName evidence="3">Uncharacterized protein</fullName>
    </submittedName>
</protein>
<sequence length="594" mass="66341">MGARNILALHRLLAASAALALSLLVCVHLAFVSPFTQLSSANTLSRAVVEAGGWHHARCGSELFASSQSEEDWSRTIVRLEVVNSSWPRHWTLWGPLLDYFSLEEPALENLSEAPVSQELQVTAVLARRLVDLWSWSYDLAFPAPCYEVSLGSSSAAWLEFQSPKMRTLLGVRTVHLQVSARDPEFFGPSWAREVLSMFRLYNLYVFHALPLDFIEASACRAPKPKLYVLAVNSQRDVTDLTPILESVARAKSHGWSRWLLWRTLAACFVLPIGAASGVLLSALVRRLLVLSCRMRIYNSLTVWQMQRYAFIAEPLRRVNCYSSTELLELWAAWSACVVLLVWLLLEALQLSAASICWILCFVEAEYWGLVHVRTVQSRWLFPRCTLLIHAAGLVYVCWWPLGQRWLLLWSLASAQFLLQFVLLCRFDCCFALPRQPPHQLMARSLLMPAMKLSRSPRERPAEPLRLPADRRGNGLATDFAVATTEVMVSQDGLGGRSTPVTVTIRAARPDMRPTPHPKGRATPKRPQPTRPSAGAVSLSEAPAVIASPRESAQPDPRPIDASVVDECSESGTGSEDQTGVLQTGAEVVERWYY</sequence>
<feature type="transmembrane region" description="Helical" evidence="2">
    <location>
        <begin position="327"/>
        <end position="346"/>
    </location>
</feature>
<keyword evidence="4" id="KW-1185">Reference proteome</keyword>
<dbReference type="Proteomes" id="UP000654075">
    <property type="component" value="Unassembled WGS sequence"/>
</dbReference>
<organism evidence="3 4">
    <name type="scientific">Polarella glacialis</name>
    <name type="common">Dinoflagellate</name>
    <dbReference type="NCBI Taxonomy" id="89957"/>
    <lineage>
        <taxon>Eukaryota</taxon>
        <taxon>Sar</taxon>
        <taxon>Alveolata</taxon>
        <taxon>Dinophyceae</taxon>
        <taxon>Suessiales</taxon>
        <taxon>Suessiaceae</taxon>
        <taxon>Polarella</taxon>
    </lineage>
</organism>
<dbReference type="OrthoDB" id="2423701at2759"/>
<evidence type="ECO:0000256" key="1">
    <source>
        <dbReference type="SAM" id="MobiDB-lite"/>
    </source>
</evidence>
<feature type="transmembrane region" description="Helical" evidence="2">
    <location>
        <begin position="381"/>
        <end position="402"/>
    </location>
</feature>
<evidence type="ECO:0000256" key="2">
    <source>
        <dbReference type="SAM" id="Phobius"/>
    </source>
</evidence>
<reference evidence="3" key="1">
    <citation type="submission" date="2021-02" db="EMBL/GenBank/DDBJ databases">
        <authorList>
            <person name="Dougan E. K."/>
            <person name="Rhodes N."/>
            <person name="Thang M."/>
            <person name="Chan C."/>
        </authorList>
    </citation>
    <scope>NUCLEOTIDE SEQUENCE</scope>
</reference>
<evidence type="ECO:0000313" key="4">
    <source>
        <dbReference type="Proteomes" id="UP000654075"/>
    </source>
</evidence>
<proteinExistence type="predicted"/>
<dbReference type="AlphaFoldDB" id="A0A813FRC9"/>
<feature type="region of interest" description="Disordered" evidence="1">
    <location>
        <begin position="509"/>
        <end position="584"/>
    </location>
</feature>
<dbReference type="EMBL" id="CAJNNV010025552">
    <property type="protein sequence ID" value="CAE8615052.1"/>
    <property type="molecule type" value="Genomic_DNA"/>
</dbReference>
<feature type="transmembrane region" description="Helical" evidence="2">
    <location>
        <begin position="352"/>
        <end position="369"/>
    </location>
</feature>
<accession>A0A813FRC9</accession>